<evidence type="ECO:0000313" key="2">
    <source>
        <dbReference type="EMBL" id="SDF80877.1"/>
    </source>
</evidence>
<dbReference type="InterPro" id="IPR029106">
    <property type="entry name" value="Ntox43"/>
</dbReference>
<keyword evidence="3" id="KW-1185">Reference proteome</keyword>
<evidence type="ECO:0000313" key="3">
    <source>
        <dbReference type="Proteomes" id="UP000199623"/>
    </source>
</evidence>
<sequence>MHGQVRGDLFVDSPKPETECVFEPRAGKFLAGDRERIPNGLSPHEQLAEAMGADKTTVLGGTLFREKGRLVFTENSGHYGHRWTNATRQQFQEFLNGYGILYDYRPWG</sequence>
<proteinExistence type="predicted"/>
<protein>
    <submittedName>
        <fullName evidence="2">Toxin 43</fullName>
    </submittedName>
</protein>
<dbReference type="Pfam" id="PF15537">
    <property type="entry name" value="Ntox43"/>
    <property type="match status" value="1"/>
</dbReference>
<dbReference type="STRING" id="200378.SAMN05216553_103384"/>
<reference evidence="3" key="1">
    <citation type="submission" date="2016-10" db="EMBL/GenBank/DDBJ databases">
        <authorList>
            <person name="Varghese N."/>
            <person name="Submissions S."/>
        </authorList>
    </citation>
    <scope>NUCLEOTIDE SEQUENCE [LARGE SCALE GENOMIC DNA]</scope>
    <source>
        <strain evidence="3">CGMCC 4.3506</strain>
    </source>
</reference>
<organism evidence="2 3">
    <name type="scientific">Lentzea fradiae</name>
    <dbReference type="NCBI Taxonomy" id="200378"/>
    <lineage>
        <taxon>Bacteria</taxon>
        <taxon>Bacillati</taxon>
        <taxon>Actinomycetota</taxon>
        <taxon>Actinomycetes</taxon>
        <taxon>Pseudonocardiales</taxon>
        <taxon>Pseudonocardiaceae</taxon>
        <taxon>Lentzea</taxon>
    </lineage>
</organism>
<name>A0A1G7P450_9PSEU</name>
<dbReference type="AlphaFoldDB" id="A0A1G7P450"/>
<dbReference type="RefSeq" id="WP_425434364.1">
    <property type="nucleotide sequence ID" value="NZ_FNCC01000003.1"/>
</dbReference>
<accession>A0A1G7P450</accession>
<dbReference type="Proteomes" id="UP000199623">
    <property type="component" value="Unassembled WGS sequence"/>
</dbReference>
<gene>
    <name evidence="2" type="ORF">SAMN05216553_103384</name>
</gene>
<evidence type="ECO:0000259" key="1">
    <source>
        <dbReference type="Pfam" id="PF15537"/>
    </source>
</evidence>
<dbReference type="EMBL" id="FNCC01000003">
    <property type="protein sequence ID" value="SDF80877.1"/>
    <property type="molecule type" value="Genomic_DNA"/>
</dbReference>
<feature type="domain" description="Bacterial toxin 43" evidence="1">
    <location>
        <begin position="19"/>
        <end position="90"/>
    </location>
</feature>